<dbReference type="SUPFAM" id="SSF53649">
    <property type="entry name" value="Alkaline phosphatase-like"/>
    <property type="match status" value="1"/>
</dbReference>
<organism evidence="1 2">
    <name type="scientific">Thermomicrobium roseum (strain ATCC 27502 / DSM 5159 / P-2)</name>
    <dbReference type="NCBI Taxonomy" id="309801"/>
    <lineage>
        <taxon>Bacteria</taxon>
        <taxon>Pseudomonadati</taxon>
        <taxon>Thermomicrobiota</taxon>
        <taxon>Thermomicrobia</taxon>
        <taxon>Thermomicrobiales</taxon>
        <taxon>Thermomicrobiaceae</taxon>
        <taxon>Thermomicrobium</taxon>
    </lineage>
</organism>
<dbReference type="KEGG" id="tro:trd_1148"/>
<dbReference type="InterPro" id="IPR002591">
    <property type="entry name" value="Phosphodiest/P_Trfase"/>
</dbReference>
<dbReference type="OrthoDB" id="8580666at2"/>
<dbReference type="Pfam" id="PF01663">
    <property type="entry name" value="Phosphodiest"/>
    <property type="match status" value="1"/>
</dbReference>
<proteinExistence type="predicted"/>
<evidence type="ECO:0000313" key="2">
    <source>
        <dbReference type="Proteomes" id="UP000000447"/>
    </source>
</evidence>
<dbReference type="EMBL" id="CP001275">
    <property type="protein sequence ID" value="ACM05370.1"/>
    <property type="molecule type" value="Genomic_DNA"/>
</dbReference>
<protein>
    <submittedName>
        <fullName evidence="1">Phosphonoacetate hydrolase</fullName>
    </submittedName>
</protein>
<dbReference type="Proteomes" id="UP000000447">
    <property type="component" value="Chromosome"/>
</dbReference>
<evidence type="ECO:0000313" key="1">
    <source>
        <dbReference type="EMBL" id="ACM05370.1"/>
    </source>
</evidence>
<dbReference type="PANTHER" id="PTHR10151:SF120">
    <property type="entry name" value="BIS(5'-ADENOSYL)-TRIPHOSPHATASE"/>
    <property type="match status" value="1"/>
</dbReference>
<sequence length="369" mass="40658">MRTPALLLILDGFDPSYAELASAPHLDALRQHSSFALVDAVLPTVTNVNHAAIITGQFPERTGIASNFRFDPKTGSGEFIESSAALRCPTVLESIAERGGKTALLTSKRKLVRFLGRGAQFAVTAEDPPRELVQILGPPPPIYSDQIDDWTLRALLHLIRTEHPDVVYCTTTDYVMHRWPPDTAEAIAYVRRIDQRIGELLELAHDYRIVITADHGMRAKTRAVDLVAALAAAGIRATFVPPIKDRYVVHHQNMGGSGFIFLHTRSVEHARTVLARLPGVLAVEERETVAQLFRLPRDTIGDLFVLGDEETVCAPSGVFSDVVTPVDLRSHGSQHERIVPMWGVGVDVSSARWNLDACRLLGLHPEERA</sequence>
<dbReference type="eggNOG" id="COG1524">
    <property type="taxonomic scope" value="Bacteria"/>
</dbReference>
<keyword evidence="1" id="KW-0378">Hydrolase</keyword>
<dbReference type="GO" id="GO:0016787">
    <property type="term" value="F:hydrolase activity"/>
    <property type="evidence" value="ECO:0007669"/>
    <property type="project" value="UniProtKB-KW"/>
</dbReference>
<gene>
    <name evidence="1" type="ordered locus">trd_1148</name>
</gene>
<dbReference type="Gene3D" id="3.40.720.10">
    <property type="entry name" value="Alkaline Phosphatase, subunit A"/>
    <property type="match status" value="1"/>
</dbReference>
<dbReference type="AlphaFoldDB" id="B9L0S7"/>
<keyword evidence="2" id="KW-1185">Reference proteome</keyword>
<name>B9L0S7_THERP</name>
<dbReference type="InterPro" id="IPR023116">
    <property type="entry name" value="Phosphonoacetate_hydro_insert"/>
</dbReference>
<dbReference type="InterPro" id="IPR017850">
    <property type="entry name" value="Alkaline_phosphatase_core_sf"/>
</dbReference>
<accession>B9L0S7</accession>
<dbReference type="STRING" id="309801.trd_1148"/>
<dbReference type="HOGENOM" id="CLU_031297_1_0_0"/>
<reference evidence="1 2" key="1">
    <citation type="journal article" date="2009" name="PLoS ONE">
        <title>Complete genome sequence of the aerobic CO-oxidizing thermophile Thermomicrobium roseum.</title>
        <authorList>
            <person name="Wu D."/>
            <person name="Raymond J."/>
            <person name="Wu M."/>
            <person name="Chatterji S."/>
            <person name="Ren Q."/>
            <person name="Graham J.E."/>
            <person name="Bryant D.A."/>
            <person name="Robb F."/>
            <person name="Colman A."/>
            <person name="Tallon L.J."/>
            <person name="Badger J.H."/>
            <person name="Madupu R."/>
            <person name="Ward N.L."/>
            <person name="Eisen J.A."/>
        </authorList>
    </citation>
    <scope>NUCLEOTIDE SEQUENCE [LARGE SCALE GENOMIC DNA]</scope>
    <source>
        <strain evidence="2">ATCC 27502 / DSM 5159 / P-2</strain>
    </source>
</reference>
<dbReference type="RefSeq" id="WP_015922101.1">
    <property type="nucleotide sequence ID" value="NC_011959.1"/>
</dbReference>
<dbReference type="PANTHER" id="PTHR10151">
    <property type="entry name" value="ECTONUCLEOTIDE PYROPHOSPHATASE/PHOSPHODIESTERASE"/>
    <property type="match status" value="1"/>
</dbReference>
<dbReference type="Gene3D" id="3.30.1360.110">
    <property type="entry name" value="Domain 2, Phosphonoacetate Hydrolase"/>
    <property type="match status" value="1"/>
</dbReference>